<dbReference type="Proteomes" id="UP000533900">
    <property type="component" value="Unassembled WGS sequence"/>
</dbReference>
<keyword evidence="1" id="KW-0472">Membrane</keyword>
<dbReference type="SUPFAM" id="SSF48452">
    <property type="entry name" value="TPR-like"/>
    <property type="match status" value="1"/>
</dbReference>
<name>A0A842IXY7_9FLAO</name>
<protein>
    <recommendedName>
        <fullName evidence="4">Tetratricopeptide repeat-containing protein</fullName>
    </recommendedName>
</protein>
<organism evidence="2 3">
    <name type="scientific">Winogradskyella flava</name>
    <dbReference type="NCBI Taxonomy" id="1884876"/>
    <lineage>
        <taxon>Bacteria</taxon>
        <taxon>Pseudomonadati</taxon>
        <taxon>Bacteroidota</taxon>
        <taxon>Flavobacteriia</taxon>
        <taxon>Flavobacteriales</taxon>
        <taxon>Flavobacteriaceae</taxon>
        <taxon>Winogradskyella</taxon>
    </lineage>
</organism>
<sequence length="260" mass="30194">MKDDILIDNYLRGLLSKDEEQSFLKRLKSDIDFNEKFQLEKQLFDALDEESWSFAERNTNEANEYLEILNSKDIKNLKKTLAETSTGFNSKKTNTGNKRFFYYLAAASIIVLLGFQMFFNQNISNQDLYEEYVGLNDLPSFVSRSDGSNKLANAQELFEKGQYADALDIFNVFESQIENRSNLLIYKGLSYVELEDYENAEQAFNDLVTSDLLDAEKGYWYKALLYLKQDKVLETEGILETIVSENFFNSKKARDLLKEL</sequence>
<comment type="caution">
    <text evidence="2">The sequence shown here is derived from an EMBL/GenBank/DDBJ whole genome shotgun (WGS) entry which is preliminary data.</text>
</comment>
<gene>
    <name evidence="2" type="ORF">H7F21_15670</name>
</gene>
<evidence type="ECO:0000313" key="2">
    <source>
        <dbReference type="EMBL" id="MBC2846543.1"/>
    </source>
</evidence>
<evidence type="ECO:0000313" key="3">
    <source>
        <dbReference type="Proteomes" id="UP000533900"/>
    </source>
</evidence>
<dbReference type="Gene3D" id="1.25.40.10">
    <property type="entry name" value="Tetratricopeptide repeat domain"/>
    <property type="match status" value="1"/>
</dbReference>
<proteinExistence type="predicted"/>
<accession>A0A842IXY7</accession>
<keyword evidence="1" id="KW-1133">Transmembrane helix</keyword>
<feature type="transmembrane region" description="Helical" evidence="1">
    <location>
        <begin position="100"/>
        <end position="119"/>
    </location>
</feature>
<dbReference type="AlphaFoldDB" id="A0A842IXY7"/>
<dbReference type="EMBL" id="JACLCP010000006">
    <property type="protein sequence ID" value="MBC2846543.1"/>
    <property type="molecule type" value="Genomic_DNA"/>
</dbReference>
<keyword evidence="1" id="KW-0812">Transmembrane</keyword>
<reference evidence="2" key="1">
    <citation type="submission" date="2020-08" db="EMBL/GenBank/DDBJ databases">
        <title>Winogradskyella ouciana sp. nov., isolated from the hadal seawater of the Mariana Trench.</title>
        <authorList>
            <person name="He X."/>
        </authorList>
    </citation>
    <scope>NUCLEOTIDE SEQUENCE [LARGE SCALE GENOMIC DNA]</scope>
    <source>
        <strain evidence="2">KCTC 52348</strain>
    </source>
</reference>
<evidence type="ECO:0000256" key="1">
    <source>
        <dbReference type="SAM" id="Phobius"/>
    </source>
</evidence>
<keyword evidence="3" id="KW-1185">Reference proteome</keyword>
<dbReference type="RefSeq" id="WP_185790260.1">
    <property type="nucleotide sequence ID" value="NZ_JACLCP010000006.1"/>
</dbReference>
<evidence type="ECO:0008006" key="4">
    <source>
        <dbReference type="Google" id="ProtNLM"/>
    </source>
</evidence>
<dbReference type="InterPro" id="IPR011990">
    <property type="entry name" value="TPR-like_helical_dom_sf"/>
</dbReference>